<dbReference type="Pfam" id="PF00380">
    <property type="entry name" value="Ribosomal_S9"/>
    <property type="match status" value="1"/>
</dbReference>
<dbReference type="AlphaFoldDB" id="A0A7G9YWD0"/>
<dbReference type="SUPFAM" id="SSF54211">
    <property type="entry name" value="Ribosomal protein S5 domain 2-like"/>
    <property type="match status" value="1"/>
</dbReference>
<dbReference type="InterPro" id="IPR020574">
    <property type="entry name" value="Ribosomal_uS9_CS"/>
</dbReference>
<dbReference type="NCBIfam" id="NF001749">
    <property type="entry name" value="PRK00474.1"/>
    <property type="match status" value="1"/>
</dbReference>
<dbReference type="GO" id="GO:0000462">
    <property type="term" value="P:maturation of SSU-rRNA from tricistronic rRNA transcript (SSU-rRNA, 5.8S rRNA, LSU-rRNA)"/>
    <property type="evidence" value="ECO:0007669"/>
    <property type="project" value="TreeGrafter"/>
</dbReference>
<dbReference type="PANTHER" id="PTHR21569">
    <property type="entry name" value="RIBOSOMAL PROTEIN S9"/>
    <property type="match status" value="1"/>
</dbReference>
<comment type="similarity">
    <text evidence="1 4">Belongs to the universal ribosomal protein uS9 family.</text>
</comment>
<organism evidence="7">
    <name type="scientific">Candidatus Methanophagaceae archaeon ANME-1 ERB6</name>
    <dbReference type="NCBI Taxonomy" id="2759912"/>
    <lineage>
        <taxon>Archaea</taxon>
        <taxon>Methanobacteriati</taxon>
        <taxon>Methanobacteriota</taxon>
        <taxon>Stenosarchaea group</taxon>
        <taxon>Methanomicrobia</taxon>
        <taxon>Candidatus Methanophagales</taxon>
        <taxon>Candidatus Methanophagaceae</taxon>
    </lineage>
</organism>
<dbReference type="GO" id="GO:0003723">
    <property type="term" value="F:RNA binding"/>
    <property type="evidence" value="ECO:0007669"/>
    <property type="project" value="TreeGrafter"/>
</dbReference>
<sequence length="113" mass="12729">MRINKKPLEIIEPEVIRAKLSEPLFIASQIPDVAADIESIEVDVNIKGGGFMGQTEAARTAIARGLVDWTGKEELRESYLEYDRSLLVSDTRQKEPKKFGAKGARAHRQKSYR</sequence>
<dbReference type="GO" id="GO:0006412">
    <property type="term" value="P:translation"/>
    <property type="evidence" value="ECO:0007669"/>
    <property type="project" value="InterPro"/>
</dbReference>
<keyword evidence="2 4" id="KW-0689">Ribosomal protein</keyword>
<dbReference type="InterPro" id="IPR014721">
    <property type="entry name" value="Ribsml_uS5_D2-typ_fold_subgr"/>
</dbReference>
<dbReference type="Gene3D" id="3.30.230.10">
    <property type="match status" value="1"/>
</dbReference>
<dbReference type="GO" id="GO:0003735">
    <property type="term" value="F:structural constituent of ribosome"/>
    <property type="evidence" value="ECO:0007669"/>
    <property type="project" value="InterPro"/>
</dbReference>
<evidence type="ECO:0000313" key="7">
    <source>
        <dbReference type="EMBL" id="QNO52314.1"/>
    </source>
</evidence>
<keyword evidence="3 4" id="KW-0687">Ribonucleoprotein</keyword>
<dbReference type="InterPro" id="IPR000754">
    <property type="entry name" value="Ribosomal_uS9"/>
</dbReference>
<dbReference type="EMBL" id="MT631506">
    <property type="protein sequence ID" value="QNO52314.1"/>
    <property type="molecule type" value="Genomic_DNA"/>
</dbReference>
<name>A0A7G9YWD0_9EURY</name>
<proteinExistence type="inferred from homology"/>
<feature type="region of interest" description="Disordered" evidence="6">
    <location>
        <begin position="92"/>
        <end position="113"/>
    </location>
</feature>
<dbReference type="PANTHER" id="PTHR21569:SF16">
    <property type="entry name" value="RIBOSOMAL PROTEIN S16"/>
    <property type="match status" value="1"/>
</dbReference>
<evidence type="ECO:0000256" key="3">
    <source>
        <dbReference type="ARBA" id="ARBA00023274"/>
    </source>
</evidence>
<gene>
    <name evidence="7" type="primary">rps9</name>
    <name evidence="7" type="ORF">FGFEBGFE_00037</name>
</gene>
<evidence type="ECO:0000256" key="5">
    <source>
        <dbReference type="RuleBase" id="RU003817"/>
    </source>
</evidence>
<dbReference type="GO" id="GO:0022627">
    <property type="term" value="C:cytosolic small ribosomal subunit"/>
    <property type="evidence" value="ECO:0007669"/>
    <property type="project" value="TreeGrafter"/>
</dbReference>
<evidence type="ECO:0000256" key="4">
    <source>
        <dbReference type="RuleBase" id="RU003815"/>
    </source>
</evidence>
<feature type="compositionally biased region" description="Basic residues" evidence="6">
    <location>
        <begin position="104"/>
        <end position="113"/>
    </location>
</feature>
<dbReference type="InterPro" id="IPR020568">
    <property type="entry name" value="Ribosomal_Su5_D2-typ_SF"/>
</dbReference>
<evidence type="ECO:0000256" key="1">
    <source>
        <dbReference type="ARBA" id="ARBA00005251"/>
    </source>
</evidence>
<protein>
    <recommendedName>
        <fullName evidence="5">30S ribosomal protein S9</fullName>
    </recommendedName>
</protein>
<evidence type="ECO:0000256" key="2">
    <source>
        <dbReference type="ARBA" id="ARBA00022980"/>
    </source>
</evidence>
<dbReference type="PROSITE" id="PS00360">
    <property type="entry name" value="RIBOSOMAL_S9"/>
    <property type="match status" value="1"/>
</dbReference>
<evidence type="ECO:0000256" key="6">
    <source>
        <dbReference type="SAM" id="MobiDB-lite"/>
    </source>
</evidence>
<reference evidence="7" key="1">
    <citation type="submission" date="2020-06" db="EMBL/GenBank/DDBJ databases">
        <title>Unique genomic features of the anaerobic methanotrophic archaea.</title>
        <authorList>
            <person name="Chadwick G.L."/>
            <person name="Skennerton C.T."/>
            <person name="Laso-Perez R."/>
            <person name="Leu A.O."/>
            <person name="Speth D.R."/>
            <person name="Yu H."/>
            <person name="Morgan-Lang C."/>
            <person name="Hatzenpichler R."/>
            <person name="Goudeau D."/>
            <person name="Malmstrom R."/>
            <person name="Brazelton W.J."/>
            <person name="Woyke T."/>
            <person name="Hallam S.J."/>
            <person name="Tyson G.W."/>
            <person name="Wegener G."/>
            <person name="Boetius A."/>
            <person name="Orphan V."/>
        </authorList>
    </citation>
    <scope>NUCLEOTIDE SEQUENCE</scope>
</reference>
<accession>A0A7G9YWD0</accession>